<dbReference type="InterPro" id="IPR012340">
    <property type="entry name" value="NA-bd_OB-fold"/>
</dbReference>
<evidence type="ECO:0000313" key="2">
    <source>
        <dbReference type="EMBL" id="NIY69428.1"/>
    </source>
</evidence>
<evidence type="ECO:0000259" key="1">
    <source>
        <dbReference type="Pfam" id="PF12172"/>
    </source>
</evidence>
<feature type="domain" description="ChsH2 rubredoxin-like zinc ribbon" evidence="1">
    <location>
        <begin position="7"/>
        <end position="34"/>
    </location>
</feature>
<name>A0A7X6B0S7_STRMQ</name>
<dbReference type="RefSeq" id="WP_167504655.1">
    <property type="nucleotide sequence ID" value="NZ_JAALLH010000002.1"/>
</dbReference>
<dbReference type="Proteomes" id="UP000536624">
    <property type="component" value="Unassembled WGS sequence"/>
</dbReference>
<dbReference type="EMBL" id="JAALLH010000002">
    <property type="protein sequence ID" value="NIY69428.1"/>
    <property type="molecule type" value="Genomic_DNA"/>
</dbReference>
<gene>
    <name evidence="2" type="ORF">SMALB_7552</name>
</gene>
<protein>
    <submittedName>
        <fullName evidence="2">3-hydroxybutyryl-CoA epimerase</fullName>
    </submittedName>
</protein>
<dbReference type="Pfam" id="PF12172">
    <property type="entry name" value="zf-ChsH2"/>
    <property type="match status" value="1"/>
</dbReference>
<reference evidence="2 3" key="1">
    <citation type="submission" date="2020-02" db="EMBL/GenBank/DDBJ databases">
        <title>Streptomyces malaysiensis DSM14702 (JHCC583434, PFL_A843) Genome sequencing and assembly.</title>
        <authorList>
            <person name="Samborskyy M."/>
        </authorList>
    </citation>
    <scope>NUCLEOTIDE SEQUENCE [LARGE SCALE GENOMIC DNA]</scope>
    <source>
        <strain evidence="2 3">DSM 14702</strain>
    </source>
</reference>
<accession>A0A7X6B0S7</accession>
<dbReference type="AlphaFoldDB" id="A0A7X6B0S7"/>
<dbReference type="SUPFAM" id="SSF50249">
    <property type="entry name" value="Nucleic acid-binding proteins"/>
    <property type="match status" value="1"/>
</dbReference>
<organism evidence="2 3">
    <name type="scientific">Streptomyces malaysiensis</name>
    <dbReference type="NCBI Taxonomy" id="92644"/>
    <lineage>
        <taxon>Bacteria</taxon>
        <taxon>Bacillati</taxon>
        <taxon>Actinomycetota</taxon>
        <taxon>Actinomycetes</taxon>
        <taxon>Kitasatosporales</taxon>
        <taxon>Streptomycetaceae</taxon>
        <taxon>Streptomyces</taxon>
        <taxon>Streptomyces violaceusniger group</taxon>
    </lineage>
</organism>
<comment type="caution">
    <text evidence="2">The sequence shown here is derived from an EMBL/GenBank/DDBJ whole genome shotgun (WGS) entry which is preliminary data.</text>
</comment>
<evidence type="ECO:0000313" key="3">
    <source>
        <dbReference type="Proteomes" id="UP000536624"/>
    </source>
</evidence>
<proteinExistence type="predicted"/>
<sequence>MSAREPFVVTVCAACDRTAYPPRAACAGCWASDWRQVVVAEGVLDNVTILRRVAGVAELRDVALGVVRLDSGNRVIARIKGHPALGSAVTLSLDEGAVLARPSKNKIKKWWKGA</sequence>
<dbReference type="InterPro" id="IPR022002">
    <property type="entry name" value="ChsH2_Znr"/>
</dbReference>